<proteinExistence type="predicted"/>
<dbReference type="EMBL" id="JAHFZB010000027">
    <property type="protein sequence ID" value="KAK6473297.1"/>
    <property type="molecule type" value="Genomic_DNA"/>
</dbReference>
<gene>
    <name evidence="1" type="ORF">HHUSO_G26678</name>
</gene>
<organism evidence="1 2">
    <name type="scientific">Huso huso</name>
    <name type="common">Beluga</name>
    <name type="synonym">Acipenser huso</name>
    <dbReference type="NCBI Taxonomy" id="61971"/>
    <lineage>
        <taxon>Eukaryota</taxon>
        <taxon>Metazoa</taxon>
        <taxon>Chordata</taxon>
        <taxon>Craniata</taxon>
        <taxon>Vertebrata</taxon>
        <taxon>Euteleostomi</taxon>
        <taxon>Actinopterygii</taxon>
        <taxon>Chondrostei</taxon>
        <taxon>Acipenseriformes</taxon>
        <taxon>Acipenseridae</taxon>
        <taxon>Huso</taxon>
    </lineage>
</organism>
<protein>
    <submittedName>
        <fullName evidence="1">Uncharacterized protein</fullName>
    </submittedName>
</protein>
<keyword evidence="2" id="KW-1185">Reference proteome</keyword>
<comment type="caution">
    <text evidence="1">The sequence shown here is derived from an EMBL/GenBank/DDBJ whole genome shotgun (WGS) entry which is preliminary data.</text>
</comment>
<sequence>MFQLLQPFEPSALIELTGLGLFSARSAGLSLDNLPDTPLPCARGQVSSPWYTANGTNNPYTDRNTNITCLSLDSVTC</sequence>
<accession>A0ABR0YKZ2</accession>
<name>A0ABR0YKZ2_HUSHU</name>
<evidence type="ECO:0000313" key="1">
    <source>
        <dbReference type="EMBL" id="KAK6473297.1"/>
    </source>
</evidence>
<dbReference type="Proteomes" id="UP001369086">
    <property type="component" value="Unassembled WGS sequence"/>
</dbReference>
<reference evidence="1 2" key="1">
    <citation type="submission" date="2021-05" db="EMBL/GenBank/DDBJ databases">
        <authorList>
            <person name="Zahm M."/>
            <person name="Klopp C."/>
            <person name="Cabau C."/>
            <person name="Kuhl H."/>
            <person name="Suciu R."/>
            <person name="Ciorpac M."/>
            <person name="Holostenco D."/>
            <person name="Gessner J."/>
            <person name="Wuertz S."/>
            <person name="Hohne C."/>
            <person name="Stock M."/>
            <person name="Gislard M."/>
            <person name="Lluch J."/>
            <person name="Milhes M."/>
            <person name="Lampietro C."/>
            <person name="Lopez Roques C."/>
            <person name="Donnadieu C."/>
            <person name="Du K."/>
            <person name="Schartl M."/>
            <person name="Guiguen Y."/>
        </authorList>
    </citation>
    <scope>NUCLEOTIDE SEQUENCE [LARGE SCALE GENOMIC DNA]</scope>
    <source>
        <strain evidence="1">Hh-F2</strain>
        <tissue evidence="1">Blood</tissue>
    </source>
</reference>
<evidence type="ECO:0000313" key="2">
    <source>
        <dbReference type="Proteomes" id="UP001369086"/>
    </source>
</evidence>